<dbReference type="Pfam" id="PF00643">
    <property type="entry name" value="zf-B_box"/>
    <property type="match status" value="1"/>
</dbReference>
<dbReference type="GO" id="GO:0003700">
    <property type="term" value="F:DNA-binding transcription factor activity"/>
    <property type="evidence" value="ECO:0007669"/>
    <property type="project" value="TreeGrafter"/>
</dbReference>
<sequence length="252" mass="27878">MTSCAICPRPAVLYCHNDGVHLCQACDTSEHNTLLMASHHRTALESSPGSPTFSGSESWDNGSLAVVPQFDASFPREDSMFPGAADALFDGFGIPESQDDFNCLMGDLEPLKSDWDWETDTKKDLLGAKVKSEVQLVDRVQAYQFSAAYADDMQMVPQAPPAPIHTPTSNESLSLEVPLTRRDRVERYLSKRRRRNFNKVVRYQCRKVYADARPRIKGRFVKPAELEAYRRDAAAAKGSPPAEAISAPLVGA</sequence>
<dbReference type="GO" id="GO:0005634">
    <property type="term" value="C:nucleus"/>
    <property type="evidence" value="ECO:0007669"/>
    <property type="project" value="UniProtKB-SubCell"/>
</dbReference>
<evidence type="ECO:0000256" key="5">
    <source>
        <dbReference type="SAM" id="MobiDB-lite"/>
    </source>
</evidence>
<keyword evidence="3" id="KW-0862">Zinc</keyword>
<evidence type="ECO:0000256" key="4">
    <source>
        <dbReference type="PROSITE-ProRule" id="PRU00357"/>
    </source>
</evidence>
<gene>
    <name evidence="8" type="ORF">g.6482</name>
</gene>
<dbReference type="AlphaFoldDB" id="A0A1D1ZRL3"/>
<evidence type="ECO:0000256" key="1">
    <source>
        <dbReference type="ARBA" id="ARBA00004123"/>
    </source>
</evidence>
<evidence type="ECO:0000256" key="2">
    <source>
        <dbReference type="ARBA" id="ARBA00023242"/>
    </source>
</evidence>
<evidence type="ECO:0000256" key="3">
    <source>
        <dbReference type="PROSITE-ProRule" id="PRU00024"/>
    </source>
</evidence>
<dbReference type="EMBL" id="GDKF01009008">
    <property type="protein sequence ID" value="JAT69614.1"/>
    <property type="molecule type" value="Transcribed_RNA"/>
</dbReference>
<proteinExistence type="predicted"/>
<keyword evidence="2 4" id="KW-0539">Nucleus</keyword>
<keyword evidence="3" id="KW-0479">Metal-binding</keyword>
<dbReference type="InterPro" id="IPR010402">
    <property type="entry name" value="CCT_domain"/>
</dbReference>
<dbReference type="GO" id="GO:0008270">
    <property type="term" value="F:zinc ion binding"/>
    <property type="evidence" value="ECO:0007669"/>
    <property type="project" value="UniProtKB-KW"/>
</dbReference>
<dbReference type="PANTHER" id="PTHR31319">
    <property type="entry name" value="ZINC FINGER PROTEIN CONSTANS-LIKE 4"/>
    <property type="match status" value="1"/>
</dbReference>
<feature type="compositionally biased region" description="Low complexity" evidence="5">
    <location>
        <begin position="235"/>
        <end position="244"/>
    </location>
</feature>
<dbReference type="InterPro" id="IPR045281">
    <property type="entry name" value="CONSTANS-like"/>
</dbReference>
<organism evidence="8">
    <name type="scientific">Auxenochlorella protothecoides</name>
    <name type="common">Green microalga</name>
    <name type="synonym">Chlorella protothecoides</name>
    <dbReference type="NCBI Taxonomy" id="3075"/>
    <lineage>
        <taxon>Eukaryota</taxon>
        <taxon>Viridiplantae</taxon>
        <taxon>Chlorophyta</taxon>
        <taxon>core chlorophytes</taxon>
        <taxon>Trebouxiophyceae</taxon>
        <taxon>Chlorellales</taxon>
        <taxon>Chlorellaceae</taxon>
        <taxon>Auxenochlorella</taxon>
    </lineage>
</organism>
<feature type="region of interest" description="Disordered" evidence="5">
    <location>
        <begin position="232"/>
        <end position="252"/>
    </location>
</feature>
<reference evidence="8" key="1">
    <citation type="submission" date="2015-08" db="EMBL/GenBank/DDBJ databases">
        <authorList>
            <person name="Babu N.S."/>
            <person name="Beckwith C.J."/>
            <person name="Beseler K.G."/>
            <person name="Brison A."/>
            <person name="Carone J.V."/>
            <person name="Caskin T.P."/>
            <person name="Diamond M."/>
            <person name="Durham M.E."/>
            <person name="Foxe J.M."/>
            <person name="Go M."/>
            <person name="Henderson B.A."/>
            <person name="Jones I.B."/>
            <person name="McGettigan J.A."/>
            <person name="Micheletti S.J."/>
            <person name="Nasrallah M.E."/>
            <person name="Ortiz D."/>
            <person name="Piller C.R."/>
            <person name="Privatt S.R."/>
            <person name="Schneider S.L."/>
            <person name="Sharp S."/>
            <person name="Smith T.C."/>
            <person name="Stanton J.D."/>
            <person name="Ullery H.E."/>
            <person name="Wilson R.J."/>
            <person name="Serrano M.G."/>
            <person name="Buck G."/>
            <person name="Lee V."/>
            <person name="Wang Y."/>
            <person name="Carvalho R."/>
            <person name="Voegtly L."/>
            <person name="Shi R."/>
            <person name="Duckworth R."/>
            <person name="Johnson A."/>
            <person name="Loviza R."/>
            <person name="Walstead R."/>
            <person name="Shah Z."/>
            <person name="Kiflezghi M."/>
            <person name="Wade K."/>
            <person name="Ball S.L."/>
            <person name="Bradley K.W."/>
            <person name="Asai D.J."/>
            <person name="Bowman C.A."/>
            <person name="Russell D.A."/>
            <person name="Pope W.H."/>
            <person name="Jacobs-Sera D."/>
            <person name="Hendrix R.W."/>
            <person name="Hatfull G.F."/>
        </authorList>
    </citation>
    <scope>NUCLEOTIDE SEQUENCE</scope>
</reference>
<keyword evidence="3" id="KW-0863">Zinc-finger</keyword>
<dbReference type="InterPro" id="IPR000315">
    <property type="entry name" value="Znf_B-box"/>
</dbReference>
<dbReference type="PROSITE" id="PS51017">
    <property type="entry name" value="CCT"/>
    <property type="match status" value="1"/>
</dbReference>
<evidence type="ECO:0000259" key="7">
    <source>
        <dbReference type="PROSITE" id="PS51017"/>
    </source>
</evidence>
<feature type="domain" description="CCT" evidence="7">
    <location>
        <begin position="181"/>
        <end position="223"/>
    </location>
</feature>
<dbReference type="PANTHER" id="PTHR31319:SF77">
    <property type="entry name" value="ZINC FINGER PROTEIN CONSTANS-LIKE 4"/>
    <property type="match status" value="1"/>
</dbReference>
<name>A0A1D1ZRL3_AUXPR</name>
<evidence type="ECO:0000259" key="6">
    <source>
        <dbReference type="PROSITE" id="PS50119"/>
    </source>
</evidence>
<dbReference type="PROSITE" id="PS50119">
    <property type="entry name" value="ZF_BBOX"/>
    <property type="match status" value="1"/>
</dbReference>
<dbReference type="Pfam" id="PF06203">
    <property type="entry name" value="CCT"/>
    <property type="match status" value="1"/>
</dbReference>
<accession>A0A1D1ZRL3</accession>
<protein>
    <submittedName>
        <fullName evidence="8">Uncharacterized protein</fullName>
    </submittedName>
</protein>
<feature type="domain" description="B box-type" evidence="6">
    <location>
        <begin position="1"/>
        <end position="44"/>
    </location>
</feature>
<evidence type="ECO:0000313" key="8">
    <source>
        <dbReference type="EMBL" id="JAT69614.1"/>
    </source>
</evidence>
<comment type="subcellular location">
    <subcellularLocation>
        <location evidence="1 4">Nucleus</location>
    </subcellularLocation>
</comment>